<gene>
    <name evidence="5" type="ORF">Scep_016197</name>
</gene>
<evidence type="ECO:0000256" key="2">
    <source>
        <dbReference type="ARBA" id="ARBA00022801"/>
    </source>
</evidence>
<dbReference type="PANTHER" id="PTHR45666">
    <property type="entry name" value="TYPE IV INOSITOL POLYPHOSPHATE 5-PHOSPHATASE 9"/>
    <property type="match status" value="1"/>
</dbReference>
<dbReference type="InterPro" id="IPR000300">
    <property type="entry name" value="IPPc"/>
</dbReference>
<evidence type="ECO:0000259" key="4">
    <source>
        <dbReference type="SMART" id="SM00128"/>
    </source>
</evidence>
<proteinExistence type="inferred from homology"/>
<protein>
    <recommendedName>
        <fullName evidence="4">Inositol polyphosphate-related phosphatase domain-containing protein</fullName>
    </recommendedName>
</protein>
<feature type="domain" description="Inositol polyphosphate-related phosphatase" evidence="4">
    <location>
        <begin position="46"/>
        <end position="336"/>
    </location>
</feature>
<sequence length="376" mass="42282">MSDETILPEEPISSDQIQGLPVPLHSNNSSHDIGHFEDSRDTTTSKKYKMFISTWNVGGIIPPDDFDMEDLLETSNDICDIYVLGFQEIVPLSAGNVLGVEKSRISMKWNSIIRTALNSPKTYSAHDQKKNERKTFPQTFQCIASKNMVGILISIWVRIDLRQYIEHPSVSCVGCGIMGCLGNKGSVSVRFRLHQTSFCFVCGHLASGGKEGNERHRNSDAAEILARTRFPPGPSNDLPRHILDHEISLPEASTRSMAEKGEWGVLLDNDQLRVELKEGHVFEGWHEGAIGFAPTCDRILWYGKGLKQKTYDRGEVRLSDHRPVQAVFSVDVEVSKASKGTFRDFLSDRFERISHNFELLSTDDFMMKGRSSFQSL</sequence>
<name>A0AAP0NTY7_9MAGN</name>
<comment type="similarity">
    <text evidence="1">Belongs to the inositol polyphosphate 5-phosphatase family.</text>
</comment>
<evidence type="ECO:0000313" key="5">
    <source>
        <dbReference type="EMBL" id="KAK9118104.1"/>
    </source>
</evidence>
<keyword evidence="6" id="KW-1185">Reference proteome</keyword>
<accession>A0AAP0NTY7</accession>
<dbReference type="Proteomes" id="UP001419268">
    <property type="component" value="Unassembled WGS sequence"/>
</dbReference>
<dbReference type="GO" id="GO:0046856">
    <property type="term" value="P:phosphatidylinositol dephosphorylation"/>
    <property type="evidence" value="ECO:0007669"/>
    <property type="project" value="InterPro"/>
</dbReference>
<organism evidence="5 6">
    <name type="scientific">Stephania cephalantha</name>
    <dbReference type="NCBI Taxonomy" id="152367"/>
    <lineage>
        <taxon>Eukaryota</taxon>
        <taxon>Viridiplantae</taxon>
        <taxon>Streptophyta</taxon>
        <taxon>Embryophyta</taxon>
        <taxon>Tracheophyta</taxon>
        <taxon>Spermatophyta</taxon>
        <taxon>Magnoliopsida</taxon>
        <taxon>Ranunculales</taxon>
        <taxon>Menispermaceae</taxon>
        <taxon>Menispermoideae</taxon>
        <taxon>Cissampelideae</taxon>
        <taxon>Stephania</taxon>
    </lineage>
</organism>
<dbReference type="SUPFAM" id="SSF56219">
    <property type="entry name" value="DNase I-like"/>
    <property type="match status" value="1"/>
</dbReference>
<evidence type="ECO:0000256" key="1">
    <source>
        <dbReference type="ARBA" id="ARBA00010768"/>
    </source>
</evidence>
<comment type="caution">
    <text evidence="5">The sequence shown here is derived from an EMBL/GenBank/DDBJ whole genome shotgun (WGS) entry which is preliminary data.</text>
</comment>
<dbReference type="InterPro" id="IPR045849">
    <property type="entry name" value="IP5P_plant"/>
</dbReference>
<evidence type="ECO:0000313" key="6">
    <source>
        <dbReference type="Proteomes" id="UP001419268"/>
    </source>
</evidence>
<dbReference type="AlphaFoldDB" id="A0AAP0NTY7"/>
<dbReference type="InterPro" id="IPR036691">
    <property type="entry name" value="Endo/exonu/phosph_ase_sf"/>
</dbReference>
<dbReference type="EMBL" id="JBBNAG010000007">
    <property type="protein sequence ID" value="KAK9118104.1"/>
    <property type="molecule type" value="Genomic_DNA"/>
</dbReference>
<dbReference type="Pfam" id="PF22669">
    <property type="entry name" value="Exo_endo_phos2"/>
    <property type="match status" value="1"/>
</dbReference>
<keyword evidence="2" id="KW-0378">Hydrolase</keyword>
<reference evidence="5 6" key="1">
    <citation type="submission" date="2024-01" db="EMBL/GenBank/DDBJ databases">
        <title>Genome assemblies of Stephania.</title>
        <authorList>
            <person name="Yang L."/>
        </authorList>
    </citation>
    <scope>NUCLEOTIDE SEQUENCE [LARGE SCALE GENOMIC DNA]</scope>
    <source>
        <strain evidence="5">JXDWG</strain>
        <tissue evidence="5">Leaf</tissue>
    </source>
</reference>
<dbReference type="GO" id="GO:0004445">
    <property type="term" value="F:inositol-polyphosphate 5-phosphatase activity"/>
    <property type="evidence" value="ECO:0007669"/>
    <property type="project" value="InterPro"/>
</dbReference>
<dbReference type="PANTHER" id="PTHR45666:SF18">
    <property type="entry name" value="TYPE IV INOSITOL POLYPHOSPHATE 5-PHOSPHATASE 9"/>
    <property type="match status" value="1"/>
</dbReference>
<dbReference type="Gene3D" id="3.60.10.10">
    <property type="entry name" value="Endonuclease/exonuclease/phosphatase"/>
    <property type="match status" value="1"/>
</dbReference>
<dbReference type="GO" id="GO:0004439">
    <property type="term" value="F:phosphatidylinositol-4,5-bisphosphate 5-phosphatase activity"/>
    <property type="evidence" value="ECO:0007669"/>
    <property type="project" value="TreeGrafter"/>
</dbReference>
<dbReference type="GO" id="GO:0034485">
    <property type="term" value="F:phosphatidylinositol-3,4,5-trisphosphate 5-phosphatase activity"/>
    <property type="evidence" value="ECO:0007669"/>
    <property type="project" value="TreeGrafter"/>
</dbReference>
<evidence type="ECO:0000256" key="3">
    <source>
        <dbReference type="SAM" id="MobiDB-lite"/>
    </source>
</evidence>
<dbReference type="SMART" id="SM00128">
    <property type="entry name" value="IPPc"/>
    <property type="match status" value="1"/>
</dbReference>
<feature type="region of interest" description="Disordered" evidence="3">
    <location>
        <begin position="1"/>
        <end position="40"/>
    </location>
</feature>